<dbReference type="eggNOG" id="COG0222">
    <property type="taxonomic scope" value="Bacteria"/>
</dbReference>
<dbReference type="STRING" id="329726.AM1_3504"/>
<sequence length="265" mass="29390">MGVGIILVCALFLLVIWLAFQPKQGETAANSPDKDDPPYIPPPPSKKTANFSDDDSNLSPDVPNVEHLSDSQVEKSYFDDESSPLIADPSLLNLDGIGDDGDDASRQGPIVISDDLRQQVQQLVAAGREITAVKKLRQQGMELNEARQYLDALPTPPPTDVLGPSSRQQNYEQVEAEVRRLLTQDQKIQAIKYVREQWGYGLKAAKAYVESLEGTSSPSQNSDDVDAEVRLLLSQNRKIEAIKLVRLRWGYDLKDAKNYVESLGR</sequence>
<dbReference type="RefSeq" id="WP_012163890.1">
    <property type="nucleotide sequence ID" value="NC_009925.1"/>
</dbReference>
<gene>
    <name evidence="2" type="ordered locus">AM1_3504</name>
</gene>
<evidence type="ECO:0000313" key="3">
    <source>
        <dbReference type="Proteomes" id="UP000000268"/>
    </source>
</evidence>
<name>B0C196_ACAM1</name>
<evidence type="ECO:0008006" key="4">
    <source>
        <dbReference type="Google" id="ProtNLM"/>
    </source>
</evidence>
<dbReference type="Proteomes" id="UP000000268">
    <property type="component" value="Chromosome"/>
</dbReference>
<reference evidence="2 3" key="1">
    <citation type="journal article" date="2008" name="Proc. Natl. Acad. Sci. U.S.A.">
        <title>Niche adaptation and genome expansion in the chlorophyll d-producing cyanobacterium Acaryochloris marina.</title>
        <authorList>
            <person name="Swingley W.D."/>
            <person name="Chen M."/>
            <person name="Cheung P.C."/>
            <person name="Conrad A.L."/>
            <person name="Dejesa L.C."/>
            <person name="Hao J."/>
            <person name="Honchak B.M."/>
            <person name="Karbach L.E."/>
            <person name="Kurdoglu A."/>
            <person name="Lahiri S."/>
            <person name="Mastrian S.D."/>
            <person name="Miyashita H."/>
            <person name="Page L."/>
            <person name="Ramakrishna P."/>
            <person name="Satoh S."/>
            <person name="Sattley W.M."/>
            <person name="Shimada Y."/>
            <person name="Taylor H.L."/>
            <person name="Tomo T."/>
            <person name="Tsuchiya T."/>
            <person name="Wang Z.T."/>
            <person name="Raymond J."/>
            <person name="Mimuro M."/>
            <person name="Blankenship R.E."/>
            <person name="Touchman J.W."/>
        </authorList>
    </citation>
    <scope>NUCLEOTIDE SEQUENCE [LARGE SCALE GENOMIC DNA]</scope>
    <source>
        <strain evidence="3">MBIC 11017</strain>
    </source>
</reference>
<evidence type="ECO:0000313" key="2">
    <source>
        <dbReference type="EMBL" id="ABW28494.1"/>
    </source>
</evidence>
<feature type="region of interest" description="Disordered" evidence="1">
    <location>
        <begin position="26"/>
        <end position="65"/>
    </location>
</feature>
<dbReference type="EMBL" id="CP000828">
    <property type="protein sequence ID" value="ABW28494.1"/>
    <property type="molecule type" value="Genomic_DNA"/>
</dbReference>
<dbReference type="KEGG" id="amr:AM1_3504"/>
<dbReference type="OrthoDB" id="1149028at2"/>
<evidence type="ECO:0000256" key="1">
    <source>
        <dbReference type="SAM" id="MobiDB-lite"/>
    </source>
</evidence>
<dbReference type="Gene3D" id="3.30.1390.10">
    <property type="match status" value="2"/>
</dbReference>
<protein>
    <recommendedName>
        <fullName evidence="4">Ribosomal protein L7/L12 C-terminal domain-containing protein</fullName>
    </recommendedName>
</protein>
<accession>B0C196</accession>
<feature type="region of interest" description="Disordered" evidence="1">
    <location>
        <begin position="89"/>
        <end position="108"/>
    </location>
</feature>
<dbReference type="InterPro" id="IPR014719">
    <property type="entry name" value="Ribosomal_bL12_C/ClpS-like"/>
</dbReference>
<dbReference type="HOGENOM" id="CLU_1060899_0_0_3"/>
<dbReference type="AlphaFoldDB" id="B0C196"/>
<keyword evidence="3" id="KW-1185">Reference proteome</keyword>
<proteinExistence type="predicted"/>
<dbReference type="SUPFAM" id="SSF54736">
    <property type="entry name" value="ClpS-like"/>
    <property type="match status" value="1"/>
</dbReference>
<organism evidence="2 3">
    <name type="scientific">Acaryochloris marina (strain MBIC 11017)</name>
    <dbReference type="NCBI Taxonomy" id="329726"/>
    <lineage>
        <taxon>Bacteria</taxon>
        <taxon>Bacillati</taxon>
        <taxon>Cyanobacteriota</taxon>
        <taxon>Cyanophyceae</taxon>
        <taxon>Acaryochloridales</taxon>
        <taxon>Acaryochloridaceae</taxon>
        <taxon>Acaryochloris</taxon>
    </lineage>
</organism>